<evidence type="ECO:0000313" key="3">
    <source>
        <dbReference type="Proteomes" id="UP001286313"/>
    </source>
</evidence>
<dbReference type="Proteomes" id="UP001286313">
    <property type="component" value="Unassembled WGS sequence"/>
</dbReference>
<accession>A0AAE1K4F3</accession>
<evidence type="ECO:0000256" key="1">
    <source>
        <dbReference type="SAM" id="MobiDB-lite"/>
    </source>
</evidence>
<gene>
    <name evidence="2" type="ORF">Pcinc_031738</name>
</gene>
<comment type="caution">
    <text evidence="2">The sequence shown here is derived from an EMBL/GenBank/DDBJ whole genome shotgun (WGS) entry which is preliminary data.</text>
</comment>
<proteinExistence type="predicted"/>
<keyword evidence="3" id="KW-1185">Reference proteome</keyword>
<sequence>MARRIDQDVIVELFMEYLEGKMVGTVTPDILCGPECFQGARSGRGRCPRPHPTVPRWGGHHLPRRPR</sequence>
<reference evidence="2" key="1">
    <citation type="submission" date="2023-10" db="EMBL/GenBank/DDBJ databases">
        <title>Genome assemblies of two species of porcelain crab, Petrolisthes cinctipes and Petrolisthes manimaculis (Anomura: Porcellanidae).</title>
        <authorList>
            <person name="Angst P."/>
        </authorList>
    </citation>
    <scope>NUCLEOTIDE SEQUENCE</scope>
    <source>
        <strain evidence="2">PB745_01</strain>
        <tissue evidence="2">Gill</tissue>
    </source>
</reference>
<name>A0AAE1K4F3_PETCI</name>
<feature type="region of interest" description="Disordered" evidence="1">
    <location>
        <begin position="42"/>
        <end position="67"/>
    </location>
</feature>
<evidence type="ECO:0000313" key="2">
    <source>
        <dbReference type="EMBL" id="KAK3862390.1"/>
    </source>
</evidence>
<organism evidence="2 3">
    <name type="scientific">Petrolisthes cinctipes</name>
    <name type="common">Flat porcelain crab</name>
    <dbReference type="NCBI Taxonomy" id="88211"/>
    <lineage>
        <taxon>Eukaryota</taxon>
        <taxon>Metazoa</taxon>
        <taxon>Ecdysozoa</taxon>
        <taxon>Arthropoda</taxon>
        <taxon>Crustacea</taxon>
        <taxon>Multicrustacea</taxon>
        <taxon>Malacostraca</taxon>
        <taxon>Eumalacostraca</taxon>
        <taxon>Eucarida</taxon>
        <taxon>Decapoda</taxon>
        <taxon>Pleocyemata</taxon>
        <taxon>Anomura</taxon>
        <taxon>Galatheoidea</taxon>
        <taxon>Porcellanidae</taxon>
        <taxon>Petrolisthes</taxon>
    </lineage>
</organism>
<dbReference type="EMBL" id="JAWQEG010004257">
    <property type="protein sequence ID" value="KAK3862390.1"/>
    <property type="molecule type" value="Genomic_DNA"/>
</dbReference>
<feature type="compositionally biased region" description="Basic residues" evidence="1">
    <location>
        <begin position="58"/>
        <end position="67"/>
    </location>
</feature>
<dbReference type="AlphaFoldDB" id="A0AAE1K4F3"/>
<protein>
    <submittedName>
        <fullName evidence="2">Uncharacterized protein</fullName>
    </submittedName>
</protein>